<dbReference type="GO" id="GO:0030198">
    <property type="term" value="P:extracellular matrix organization"/>
    <property type="evidence" value="ECO:0007669"/>
    <property type="project" value="TreeGrafter"/>
</dbReference>
<dbReference type="InterPro" id="IPR050904">
    <property type="entry name" value="Adhesion/Biosynth-related"/>
</dbReference>
<dbReference type="InterPro" id="IPR036378">
    <property type="entry name" value="FAS1_dom_sf"/>
</dbReference>
<evidence type="ECO:0000256" key="2">
    <source>
        <dbReference type="SAM" id="MobiDB-lite"/>
    </source>
</evidence>
<dbReference type="AlphaFoldDB" id="A0A561U0Q9"/>
<evidence type="ECO:0000313" key="5">
    <source>
        <dbReference type="EMBL" id="TWF92934.1"/>
    </source>
</evidence>
<dbReference type="FunFam" id="2.30.180.10:FF:000019">
    <property type="entry name" value="Cell surface lipoprotein"/>
    <property type="match status" value="1"/>
</dbReference>
<dbReference type="GO" id="GO:0005615">
    <property type="term" value="C:extracellular space"/>
    <property type="evidence" value="ECO:0007669"/>
    <property type="project" value="TreeGrafter"/>
</dbReference>
<feature type="region of interest" description="Disordered" evidence="2">
    <location>
        <begin position="25"/>
        <end position="85"/>
    </location>
</feature>
<name>A0A561U0Q9_9PSEU</name>
<dbReference type="GO" id="GO:0007155">
    <property type="term" value="P:cell adhesion"/>
    <property type="evidence" value="ECO:0007669"/>
    <property type="project" value="TreeGrafter"/>
</dbReference>
<proteinExistence type="predicted"/>
<feature type="chain" id="PRO_5039516901" evidence="3">
    <location>
        <begin position="22"/>
        <end position="220"/>
    </location>
</feature>
<dbReference type="GO" id="GO:0031012">
    <property type="term" value="C:extracellular matrix"/>
    <property type="evidence" value="ECO:0007669"/>
    <property type="project" value="TreeGrafter"/>
</dbReference>
<dbReference type="SUPFAM" id="SSF82153">
    <property type="entry name" value="FAS1 domain"/>
    <property type="match status" value="1"/>
</dbReference>
<dbReference type="PANTHER" id="PTHR10900">
    <property type="entry name" value="PERIOSTIN-RELATED"/>
    <property type="match status" value="1"/>
</dbReference>
<sequence length="220" mass="22220">MTALRRSALGAGAALLTFGLAACGGMSEQQPADQGQAPPPPPPSPAAPMQQGMTTASDVFGPGCSQVPTDPANPGSVQGMIDDPVGTAASNNPLLTKLTAAVKAAGLVDTLNKSDAQYTVFAPADPAFDAIPPEKLQAMLSDPAQKEALTSTLTYHVVPQRMTADDLSKAGSVDTVQGGKVKVEGSGDQLKVNGASVLCGNVPTANATVFVVDQVLMPPQ</sequence>
<dbReference type="InterPro" id="IPR000782">
    <property type="entry name" value="FAS1_domain"/>
</dbReference>
<feature type="compositionally biased region" description="Pro residues" evidence="2">
    <location>
        <begin position="37"/>
        <end position="46"/>
    </location>
</feature>
<reference evidence="5 6" key="1">
    <citation type="submission" date="2019-06" db="EMBL/GenBank/DDBJ databases">
        <title>Sequencing the genomes of 1000 actinobacteria strains.</title>
        <authorList>
            <person name="Klenk H.-P."/>
        </authorList>
    </citation>
    <scope>NUCLEOTIDE SEQUENCE [LARGE SCALE GENOMIC DNA]</scope>
    <source>
        <strain evidence="5 6">DSM 46699</strain>
    </source>
</reference>
<keyword evidence="1 3" id="KW-0732">Signal</keyword>
<dbReference type="PANTHER" id="PTHR10900:SF77">
    <property type="entry name" value="FI19380P1"/>
    <property type="match status" value="1"/>
</dbReference>
<evidence type="ECO:0000256" key="1">
    <source>
        <dbReference type="ARBA" id="ARBA00022729"/>
    </source>
</evidence>
<organism evidence="5 6">
    <name type="scientific">Saccharopolyspora dendranthemae</name>
    <dbReference type="NCBI Taxonomy" id="1181886"/>
    <lineage>
        <taxon>Bacteria</taxon>
        <taxon>Bacillati</taxon>
        <taxon>Actinomycetota</taxon>
        <taxon>Actinomycetes</taxon>
        <taxon>Pseudonocardiales</taxon>
        <taxon>Pseudonocardiaceae</taxon>
        <taxon>Saccharopolyspora</taxon>
    </lineage>
</organism>
<evidence type="ECO:0000256" key="3">
    <source>
        <dbReference type="SAM" id="SignalP"/>
    </source>
</evidence>
<dbReference type="EMBL" id="VIWX01000006">
    <property type="protein sequence ID" value="TWF92934.1"/>
    <property type="molecule type" value="Genomic_DNA"/>
</dbReference>
<dbReference type="GO" id="GO:0050839">
    <property type="term" value="F:cell adhesion molecule binding"/>
    <property type="evidence" value="ECO:0007669"/>
    <property type="project" value="TreeGrafter"/>
</dbReference>
<keyword evidence="6" id="KW-1185">Reference proteome</keyword>
<dbReference type="PROSITE" id="PS50213">
    <property type="entry name" value="FAS1"/>
    <property type="match status" value="1"/>
</dbReference>
<dbReference type="Gene3D" id="2.30.180.10">
    <property type="entry name" value="FAS1 domain"/>
    <property type="match status" value="1"/>
</dbReference>
<dbReference type="SMART" id="SM00554">
    <property type="entry name" value="FAS1"/>
    <property type="match status" value="1"/>
</dbReference>
<feature type="signal peptide" evidence="3">
    <location>
        <begin position="1"/>
        <end position="21"/>
    </location>
</feature>
<dbReference type="RefSeq" id="WP_145744255.1">
    <property type="nucleotide sequence ID" value="NZ_VIWX01000006.1"/>
</dbReference>
<gene>
    <name evidence="5" type="ORF">FHU35_16216</name>
</gene>
<evidence type="ECO:0000259" key="4">
    <source>
        <dbReference type="PROSITE" id="PS50213"/>
    </source>
</evidence>
<dbReference type="PROSITE" id="PS51257">
    <property type="entry name" value="PROKAR_LIPOPROTEIN"/>
    <property type="match status" value="1"/>
</dbReference>
<feature type="compositionally biased region" description="Low complexity" evidence="2">
    <location>
        <begin position="25"/>
        <end position="36"/>
    </location>
</feature>
<feature type="domain" description="FAS1" evidence="4">
    <location>
        <begin position="82"/>
        <end position="216"/>
    </location>
</feature>
<comment type="caution">
    <text evidence="5">The sequence shown here is derived from an EMBL/GenBank/DDBJ whole genome shotgun (WGS) entry which is preliminary data.</text>
</comment>
<protein>
    <submittedName>
        <fullName evidence="5">Putative surface protein with fasciclin (FAS1) repeats</fullName>
    </submittedName>
</protein>
<dbReference type="Pfam" id="PF02469">
    <property type="entry name" value="Fasciclin"/>
    <property type="match status" value="1"/>
</dbReference>
<accession>A0A561U0Q9</accession>
<dbReference type="Proteomes" id="UP000316184">
    <property type="component" value="Unassembled WGS sequence"/>
</dbReference>
<evidence type="ECO:0000313" key="6">
    <source>
        <dbReference type="Proteomes" id="UP000316184"/>
    </source>
</evidence>
<dbReference type="OrthoDB" id="9800666at2"/>